<protein>
    <submittedName>
        <fullName evidence="1">Uncharacterized protein</fullName>
    </submittedName>
</protein>
<dbReference type="EMBL" id="CP009976">
    <property type="protein sequence ID" value="AIZ40354.1"/>
    <property type="molecule type" value="Genomic_DNA"/>
</dbReference>
<gene>
    <name evidence="1" type="ORF">M666_01415</name>
</gene>
<dbReference type="KEGG" id="cbat:M666_01415"/>
<name>A0AAU8RVF5_9FLAO</name>
<dbReference type="AlphaFoldDB" id="A0AAU8RVF5"/>
<proteinExistence type="predicted"/>
<evidence type="ECO:0000313" key="1">
    <source>
        <dbReference type="EMBL" id="AIZ40354.1"/>
    </source>
</evidence>
<reference evidence="1 2" key="1">
    <citation type="journal article" date="2014" name="Environ. Microbiol.">
        <title>Contrasting genomic patterns and infection strategies of two co-existing Bacteroidetes podovirus genera.</title>
        <authorList>
            <person name="Holmfeldt K."/>
            <person name="Howard-Varona C."/>
            <person name="Solonenko N."/>
            <person name="Sullivan M.B."/>
        </authorList>
    </citation>
    <scope>NUCLEOTIDE SEQUENCE [LARGE SCALE GENOMIC DNA]</scope>
    <source>
        <strain evidence="1 2">18</strain>
    </source>
</reference>
<sequence length="221" mass="26111">MQEIVTLHCGIDNCNTHYEYKFNEENILAIYSQWRNEESEGGDWAGLLPKSPIIGEKYELLINTALKIDLNDFFWATYFEPYTEHEGLETEIGIKPMLMCLCRKKNVIEISKHYAKIEVEVINTKEINSNNNNEQETNTRTEFLNTEIDSQYVSIENFMSYSMIKANYQSDCGWTYIIEKKNDKSRIIAENHWDFHRDTWQLTNEKLNKEQEIKYGILHGV</sequence>
<accession>A0AAU8RVF5</accession>
<evidence type="ECO:0000313" key="2">
    <source>
        <dbReference type="Proteomes" id="UP000030786"/>
    </source>
</evidence>
<organism evidence="1 2">
    <name type="scientific">Cellulophaga baltica 18</name>
    <dbReference type="NCBI Taxonomy" id="1348584"/>
    <lineage>
        <taxon>Bacteria</taxon>
        <taxon>Pseudomonadati</taxon>
        <taxon>Bacteroidota</taxon>
        <taxon>Flavobacteriia</taxon>
        <taxon>Flavobacteriales</taxon>
        <taxon>Flavobacteriaceae</taxon>
        <taxon>Cellulophaga</taxon>
    </lineage>
</organism>
<dbReference type="GeneID" id="78059391"/>
<dbReference type="Proteomes" id="UP000030786">
    <property type="component" value="Chromosome"/>
</dbReference>
<dbReference type="RefSeq" id="WP_029445285.1">
    <property type="nucleotide sequence ID" value="NZ_CP009976.1"/>
</dbReference>